<dbReference type="RefSeq" id="WP_281779993.1">
    <property type="nucleotide sequence ID" value="NZ_AP027041.1"/>
</dbReference>
<gene>
    <name evidence="3" type="ORF">LA521A_33170</name>
</gene>
<dbReference type="Pfam" id="PF12697">
    <property type="entry name" value="Abhydrolase_6"/>
    <property type="match status" value="1"/>
</dbReference>
<dbReference type="InterPro" id="IPR000073">
    <property type="entry name" value="AB_hydrolase_1"/>
</dbReference>
<proteinExistence type="predicted"/>
<feature type="signal peptide" evidence="1">
    <location>
        <begin position="1"/>
        <end position="22"/>
    </location>
</feature>
<feature type="chain" id="PRO_5045080660" evidence="1">
    <location>
        <begin position="23"/>
        <end position="306"/>
    </location>
</feature>
<keyword evidence="3" id="KW-0378">Hydrolase</keyword>
<dbReference type="SUPFAM" id="SSF53474">
    <property type="entry name" value="alpha/beta-Hydrolases"/>
    <property type="match status" value="1"/>
</dbReference>
<feature type="domain" description="AB hydrolase-1" evidence="2">
    <location>
        <begin position="50"/>
        <end position="290"/>
    </location>
</feature>
<dbReference type="Gene3D" id="3.40.50.1820">
    <property type="entry name" value="alpha/beta hydrolase"/>
    <property type="match status" value="1"/>
</dbReference>
<keyword evidence="1" id="KW-0732">Signal</keyword>
<evidence type="ECO:0000313" key="4">
    <source>
        <dbReference type="Proteomes" id="UP001317822"/>
    </source>
</evidence>
<organism evidence="3 4">
    <name type="scientific">Lysobacter auxotrophicus</name>
    <dbReference type="NCBI Taxonomy" id="2992573"/>
    <lineage>
        <taxon>Bacteria</taxon>
        <taxon>Pseudomonadati</taxon>
        <taxon>Pseudomonadota</taxon>
        <taxon>Gammaproteobacteria</taxon>
        <taxon>Lysobacterales</taxon>
        <taxon>Lysobacteraceae</taxon>
        <taxon>Lysobacter</taxon>
    </lineage>
</organism>
<protein>
    <submittedName>
        <fullName evidence="3">Alpha/beta hydrolase</fullName>
    </submittedName>
</protein>
<dbReference type="Proteomes" id="UP001317822">
    <property type="component" value="Chromosome"/>
</dbReference>
<dbReference type="PANTHER" id="PTHR43194:SF2">
    <property type="entry name" value="PEROXISOMAL MEMBRANE PROTEIN LPX1"/>
    <property type="match status" value="1"/>
</dbReference>
<dbReference type="EMBL" id="AP027041">
    <property type="protein sequence ID" value="BDU18116.1"/>
    <property type="molecule type" value="Genomic_DNA"/>
</dbReference>
<accession>A0ABN6UP24</accession>
<dbReference type="InterPro" id="IPR050228">
    <property type="entry name" value="Carboxylesterase_BioH"/>
</dbReference>
<evidence type="ECO:0000256" key="1">
    <source>
        <dbReference type="SAM" id="SignalP"/>
    </source>
</evidence>
<evidence type="ECO:0000259" key="2">
    <source>
        <dbReference type="Pfam" id="PF12697"/>
    </source>
</evidence>
<keyword evidence="4" id="KW-1185">Reference proteome</keyword>
<evidence type="ECO:0000313" key="3">
    <source>
        <dbReference type="EMBL" id="BDU18116.1"/>
    </source>
</evidence>
<dbReference type="GO" id="GO:0016787">
    <property type="term" value="F:hydrolase activity"/>
    <property type="evidence" value="ECO:0007669"/>
    <property type="project" value="UniProtKB-KW"/>
</dbReference>
<dbReference type="PANTHER" id="PTHR43194">
    <property type="entry name" value="HYDROLASE ALPHA/BETA FOLD FAMILY"/>
    <property type="match status" value="1"/>
</dbReference>
<name>A0ABN6UP24_9GAMM</name>
<dbReference type="InterPro" id="IPR029058">
    <property type="entry name" value="AB_hydrolase_fold"/>
</dbReference>
<sequence>MRLYIQLCTLTLCAHLAACSHAPVVQGTTAKSQRIPEVPSIVSGKGTQDIVLLGGLSASKTQWNATRIVLGQTYRVHLVLLPGLGGESADPCQCIDEIADVSARLGAYVESSTSDAIVVAHSAGGLAALQLAHDRPGLIKGLVILDTLPFSAANFGARFVDQSLIDKTNGEYQRMLGESTRQFAERMQEQLAGAIANPVLAAEVASVASTSDRRTYASLYRATMLADLRGLSISRGLPTFVIYADQSPNGAPPGFMRSRYRQQYAWLSADRLLEIQRSKHYVMLDQPKQFLIQLQFAINAITSVAK</sequence>
<reference evidence="3 4" key="1">
    <citation type="journal article" date="2023" name="Int. J. Syst. Evol. Microbiol.">
        <title>Physiological and genomic analyses of cobalamin (vitamin B12)-auxotrophy of Lysobacter auxotrophicus sp. nov., a methionine-auxotrophic chitinolytic bacterium isolated from chitin-treated soil.</title>
        <authorList>
            <person name="Saito A."/>
            <person name="Dohra H."/>
            <person name="Hamada M."/>
            <person name="Moriuchi R."/>
            <person name="Kotsuchibashi Y."/>
            <person name="Mori K."/>
        </authorList>
    </citation>
    <scope>NUCLEOTIDE SEQUENCE [LARGE SCALE GENOMIC DNA]</scope>
    <source>
        <strain evidence="3 4">5-21a</strain>
    </source>
</reference>